<accession>A0A5M8AAA2</accession>
<dbReference type="InterPro" id="IPR015144">
    <property type="entry name" value="T3SS_TyeA"/>
</dbReference>
<dbReference type="Gene3D" id="1.20.1280.80">
    <property type="match status" value="1"/>
</dbReference>
<proteinExistence type="predicted"/>
<dbReference type="Pfam" id="PF07201">
    <property type="entry name" value="HrpJ"/>
    <property type="match status" value="1"/>
</dbReference>
<dbReference type="EMBL" id="VWRN01000045">
    <property type="protein sequence ID" value="KAA6120718.1"/>
    <property type="molecule type" value="Genomic_DNA"/>
</dbReference>
<protein>
    <submittedName>
        <fullName evidence="4">TyeA family type III secretion system gatekeeper subunit</fullName>
    </submittedName>
</protein>
<evidence type="ECO:0000313" key="4">
    <source>
        <dbReference type="EMBL" id="KAA6120718.1"/>
    </source>
</evidence>
<evidence type="ECO:0000259" key="3">
    <source>
        <dbReference type="Pfam" id="PF09059"/>
    </source>
</evidence>
<dbReference type="Proteomes" id="UP000324324">
    <property type="component" value="Unassembled WGS sequence"/>
</dbReference>
<dbReference type="SUPFAM" id="SSF140591">
    <property type="entry name" value="Type III secretion system domain"/>
    <property type="match status" value="1"/>
</dbReference>
<organism evidence="4 5">
    <name type="scientific">Cupriavidus cauae</name>
    <dbReference type="NCBI Taxonomy" id="2608999"/>
    <lineage>
        <taxon>Bacteria</taxon>
        <taxon>Pseudomonadati</taxon>
        <taxon>Pseudomonadota</taxon>
        <taxon>Betaproteobacteria</taxon>
        <taxon>Burkholderiales</taxon>
        <taxon>Burkholderiaceae</taxon>
        <taxon>Cupriavidus</taxon>
    </lineage>
</organism>
<feature type="region of interest" description="Disordered" evidence="1">
    <location>
        <begin position="1"/>
        <end position="39"/>
    </location>
</feature>
<dbReference type="InterPro" id="IPR010812">
    <property type="entry name" value="HrpJ-like"/>
</dbReference>
<evidence type="ECO:0000313" key="5">
    <source>
        <dbReference type="Proteomes" id="UP000324324"/>
    </source>
</evidence>
<dbReference type="NCBIfam" id="TIGR02511">
    <property type="entry name" value="type_III_tyeA"/>
    <property type="match status" value="1"/>
</dbReference>
<evidence type="ECO:0000256" key="1">
    <source>
        <dbReference type="SAM" id="MobiDB-lite"/>
    </source>
</evidence>
<dbReference type="GO" id="GO:0046903">
    <property type="term" value="P:secretion"/>
    <property type="evidence" value="ECO:0007669"/>
    <property type="project" value="InterPro"/>
</dbReference>
<feature type="domain" description="Hypersensitivity response secretion-like HrpJ" evidence="2">
    <location>
        <begin position="93"/>
        <end position="213"/>
    </location>
</feature>
<reference evidence="4 5" key="1">
    <citation type="submission" date="2019-09" db="EMBL/GenBank/DDBJ databases">
        <title>Isolation of a novel species in the genus Cupriavidus from patients with sepsis using whole genome sequencing.</title>
        <authorList>
            <person name="Kweon O.J."/>
            <person name="Lee M.-K."/>
        </authorList>
    </citation>
    <scope>NUCLEOTIDE SEQUENCE [LARGE SCALE GENOMIC DNA]</scope>
    <source>
        <strain evidence="4 5">MKL-01</strain>
    </source>
</reference>
<gene>
    <name evidence="4" type="ORF">F1599_16130</name>
</gene>
<feature type="domain" description="Type III secretion system effector delivery regulator TyeA" evidence="3">
    <location>
        <begin position="285"/>
        <end position="352"/>
    </location>
</feature>
<name>A0A5M8AAA2_9BURK</name>
<dbReference type="Pfam" id="PF09059">
    <property type="entry name" value="TyeA"/>
    <property type="match status" value="1"/>
</dbReference>
<comment type="caution">
    <text evidence="4">The sequence shown here is derived from an EMBL/GenBank/DDBJ whole genome shotgun (WGS) entry which is preliminary data.</text>
</comment>
<evidence type="ECO:0000259" key="2">
    <source>
        <dbReference type="Pfam" id="PF07201"/>
    </source>
</evidence>
<dbReference type="GO" id="GO:0019867">
    <property type="term" value="C:outer membrane"/>
    <property type="evidence" value="ECO:0007669"/>
    <property type="project" value="InterPro"/>
</dbReference>
<sequence>MASMSPKVQGPKTVIPTGPAPAILPGQGSGIPSRGPQQVSPARSAMDLAARALSASRRLQEAGLTNVHSSKLHALLRGDRRNDALLARAFVGKLAKSLLANKDPRIEQLLQQFGDIDDVDSLLAAIERSELHPAAMALLLAAMAEQHRPGRKRTRLEQALERRLGASGDWELAMLGWLEFGAMTPELMSQLKSLYQRADAVQQGIAAFLDQLAGIGERRRKVKVLIRALGAELSGIEDDAAEGIKLAAVVRDLKRLLIFLGCEEQCGRIARGLGDPPIEPDTVLRLLIRMVDQPWLYHDWIRGEVDGMQPGRERGFKLVRDLTRLAKLLPEPCFRDDDHRQQVLAALAEFNDRAENADPAEGDATG</sequence>
<dbReference type="AlphaFoldDB" id="A0A5M8AAA2"/>
<keyword evidence="5" id="KW-1185">Reference proteome</keyword>
<dbReference type="InterPro" id="IPR038347">
    <property type="entry name" value="TyeA_sf"/>
</dbReference>
<dbReference type="InterPro" id="IPR013351">
    <property type="entry name" value="T3SS_TyeA-rel"/>
</dbReference>